<gene>
    <name evidence="1" type="ORF">GCM10010990_01270</name>
</gene>
<sequence length="216" mass="22988">MNSRSRIHSVAWAGALAISGAICFTLMLQVTGVKSDIAETEKDILSVKNQIATLETEFQTRARQQQLARWNDVDFGYVAPKGNQFVTEGAQLAALGREAVREENRVLMADASEAAPAIGRDEAREIRIASAETQGGNVRQLVARDAAIPARKETAAKAQPVRVALAVDPAAPKALSGSERAAIARRLAPAPADPASQFAKNFDFDSVVAEAGAKHD</sequence>
<dbReference type="OrthoDB" id="7391128at2"/>
<organism evidence="1 2">
    <name type="scientific">Croceicoccus mobilis</name>
    <dbReference type="NCBI Taxonomy" id="1703339"/>
    <lineage>
        <taxon>Bacteria</taxon>
        <taxon>Pseudomonadati</taxon>
        <taxon>Pseudomonadota</taxon>
        <taxon>Alphaproteobacteria</taxon>
        <taxon>Sphingomonadales</taxon>
        <taxon>Erythrobacteraceae</taxon>
        <taxon>Croceicoccus</taxon>
    </lineage>
</organism>
<comment type="caution">
    <text evidence="1">The sequence shown here is derived from an EMBL/GenBank/DDBJ whole genome shotgun (WGS) entry which is preliminary data.</text>
</comment>
<dbReference type="RefSeq" id="WP_066772363.1">
    <property type="nucleotide sequence ID" value="NZ_BMIP01000001.1"/>
</dbReference>
<name>A0A916YQ52_9SPHN</name>
<reference evidence="1" key="2">
    <citation type="submission" date="2020-09" db="EMBL/GenBank/DDBJ databases">
        <authorList>
            <person name="Sun Q."/>
            <person name="Zhou Y."/>
        </authorList>
    </citation>
    <scope>NUCLEOTIDE SEQUENCE</scope>
    <source>
        <strain evidence="1">CGMCC 1.15360</strain>
    </source>
</reference>
<proteinExistence type="predicted"/>
<keyword evidence="2" id="KW-1185">Reference proteome</keyword>
<reference evidence="1" key="1">
    <citation type="journal article" date="2014" name="Int. J. Syst. Evol. Microbiol.">
        <title>Complete genome sequence of Corynebacterium casei LMG S-19264T (=DSM 44701T), isolated from a smear-ripened cheese.</title>
        <authorList>
            <consortium name="US DOE Joint Genome Institute (JGI-PGF)"/>
            <person name="Walter F."/>
            <person name="Albersmeier A."/>
            <person name="Kalinowski J."/>
            <person name="Ruckert C."/>
        </authorList>
    </citation>
    <scope>NUCLEOTIDE SEQUENCE</scope>
    <source>
        <strain evidence="1">CGMCC 1.15360</strain>
    </source>
</reference>
<evidence type="ECO:0008006" key="3">
    <source>
        <dbReference type="Google" id="ProtNLM"/>
    </source>
</evidence>
<dbReference type="AlphaFoldDB" id="A0A916YQ52"/>
<accession>A0A916YQ52</accession>
<dbReference type="EMBL" id="BMIP01000001">
    <property type="protein sequence ID" value="GGD55847.1"/>
    <property type="molecule type" value="Genomic_DNA"/>
</dbReference>
<protein>
    <recommendedName>
        <fullName evidence="3">Colicin transporter</fullName>
    </recommendedName>
</protein>
<evidence type="ECO:0000313" key="1">
    <source>
        <dbReference type="EMBL" id="GGD55847.1"/>
    </source>
</evidence>
<dbReference type="Proteomes" id="UP000612349">
    <property type="component" value="Unassembled WGS sequence"/>
</dbReference>
<evidence type="ECO:0000313" key="2">
    <source>
        <dbReference type="Proteomes" id="UP000612349"/>
    </source>
</evidence>